<gene>
    <name evidence="3" type="ORF">D0C36_22915</name>
</gene>
<feature type="transmembrane region" description="Helical" evidence="1">
    <location>
        <begin position="105"/>
        <end position="129"/>
    </location>
</feature>
<evidence type="ECO:0000256" key="1">
    <source>
        <dbReference type="SAM" id="Phobius"/>
    </source>
</evidence>
<feature type="transmembrane region" description="Helical" evidence="1">
    <location>
        <begin position="13"/>
        <end position="44"/>
    </location>
</feature>
<reference evidence="3 4" key="1">
    <citation type="submission" date="2018-08" db="EMBL/GenBank/DDBJ databases">
        <title>Mucilaginibacter sp. MYSH2.</title>
        <authorList>
            <person name="Seo T."/>
        </authorList>
    </citation>
    <scope>NUCLEOTIDE SEQUENCE [LARGE SCALE GENOMIC DNA]</scope>
    <source>
        <strain evidence="3 4">MYSH2</strain>
    </source>
</reference>
<dbReference type="InterPro" id="IPR050640">
    <property type="entry name" value="Bact_2-comp_sensor_kinase"/>
</dbReference>
<evidence type="ECO:0000259" key="2">
    <source>
        <dbReference type="Pfam" id="PF06580"/>
    </source>
</evidence>
<name>A0A372NMC6_9SPHI</name>
<dbReference type="PANTHER" id="PTHR34220">
    <property type="entry name" value="SENSOR HISTIDINE KINASE YPDA"/>
    <property type="match status" value="1"/>
</dbReference>
<keyword evidence="1" id="KW-0472">Membrane</keyword>
<protein>
    <recommendedName>
        <fullName evidence="2">Signal transduction histidine kinase internal region domain-containing protein</fullName>
    </recommendedName>
</protein>
<keyword evidence="1" id="KW-1133">Transmembrane helix</keyword>
<feature type="domain" description="Signal transduction histidine kinase internal region" evidence="2">
    <location>
        <begin position="283"/>
        <end position="361"/>
    </location>
</feature>
<dbReference type="PANTHER" id="PTHR34220:SF7">
    <property type="entry name" value="SENSOR HISTIDINE KINASE YPDA"/>
    <property type="match status" value="1"/>
</dbReference>
<feature type="transmembrane region" description="Helical" evidence="1">
    <location>
        <begin position="214"/>
        <end position="233"/>
    </location>
</feature>
<dbReference type="GO" id="GO:0000155">
    <property type="term" value="F:phosphorelay sensor kinase activity"/>
    <property type="evidence" value="ECO:0007669"/>
    <property type="project" value="InterPro"/>
</dbReference>
<dbReference type="Pfam" id="PF06580">
    <property type="entry name" value="His_kinase"/>
    <property type="match status" value="1"/>
</dbReference>
<dbReference type="GO" id="GO:0016020">
    <property type="term" value="C:membrane"/>
    <property type="evidence" value="ECO:0007669"/>
    <property type="project" value="InterPro"/>
</dbReference>
<organism evidence="3 4">
    <name type="scientific">Mucilaginibacter conchicola</name>
    <dbReference type="NCBI Taxonomy" id="2303333"/>
    <lineage>
        <taxon>Bacteria</taxon>
        <taxon>Pseudomonadati</taxon>
        <taxon>Bacteroidota</taxon>
        <taxon>Sphingobacteriia</taxon>
        <taxon>Sphingobacteriales</taxon>
        <taxon>Sphingobacteriaceae</taxon>
        <taxon>Mucilaginibacter</taxon>
    </lineage>
</organism>
<evidence type="ECO:0000313" key="3">
    <source>
        <dbReference type="EMBL" id="RFZ90096.1"/>
    </source>
</evidence>
<feature type="transmembrane region" description="Helical" evidence="1">
    <location>
        <begin position="150"/>
        <end position="174"/>
    </location>
</feature>
<dbReference type="RefSeq" id="WP_117394063.1">
    <property type="nucleotide sequence ID" value="NZ_QWDC01000005.1"/>
</dbReference>
<dbReference type="EMBL" id="QWDC01000005">
    <property type="protein sequence ID" value="RFZ90096.1"/>
    <property type="molecule type" value="Genomic_DNA"/>
</dbReference>
<sequence>MTTMKVRWKYYEMLLVVGAAVLVIVKLQLAGISVLLFLLAWFWLNKLIIPMATSRHRVRVCTAVLQLLLLSYLLGPGINLLSFYSDHKFYFPGGFPLTIGYHPQPLFNAFGGWAVSILLIALYLVYALFREWIIQRIEESGIRKAFYTLVVNRITAFAFGVLAIPFGASILGLFDGIYYHYYFALVPSTIAIGLACYYYLFPFQMSVGWRSREFISKILAVTFLIVIIFSLFLGEYWQFKLVIGWFLFVLLIIIPLIWLTYRNKKDLLSEFSAMRYDLAASQANLGALKMQINPHFLFNALNALYAMALQDGSINTATGIQQLGDMMRFMLEDNQQDRIPLQTELTYLRNYTDLQRLRFTDSDRLTITIDIKEGHDEELIAPMLLIPFIENAFKHGIRQEVPSWINLVLNVRAGKLYFQIANSLHSPLENDPERKRRGIGLQNVCDRLSLLYPGEHHLQYGAEANTFTVTLTLNLKN</sequence>
<dbReference type="OrthoDB" id="9792992at2"/>
<feature type="transmembrane region" description="Helical" evidence="1">
    <location>
        <begin position="64"/>
        <end position="85"/>
    </location>
</feature>
<dbReference type="InterPro" id="IPR036890">
    <property type="entry name" value="HATPase_C_sf"/>
</dbReference>
<evidence type="ECO:0000313" key="4">
    <source>
        <dbReference type="Proteomes" id="UP000264217"/>
    </source>
</evidence>
<keyword evidence="4" id="KW-1185">Reference proteome</keyword>
<keyword evidence="1" id="KW-0812">Transmembrane</keyword>
<dbReference type="InterPro" id="IPR010559">
    <property type="entry name" value="Sig_transdc_His_kin_internal"/>
</dbReference>
<accession>A0A372NMC6</accession>
<proteinExistence type="predicted"/>
<dbReference type="Gene3D" id="3.30.565.10">
    <property type="entry name" value="Histidine kinase-like ATPase, C-terminal domain"/>
    <property type="match status" value="1"/>
</dbReference>
<dbReference type="Proteomes" id="UP000264217">
    <property type="component" value="Unassembled WGS sequence"/>
</dbReference>
<feature type="transmembrane region" description="Helical" evidence="1">
    <location>
        <begin position="239"/>
        <end position="261"/>
    </location>
</feature>
<comment type="caution">
    <text evidence="3">The sequence shown here is derived from an EMBL/GenBank/DDBJ whole genome shotgun (WGS) entry which is preliminary data.</text>
</comment>
<feature type="transmembrane region" description="Helical" evidence="1">
    <location>
        <begin position="180"/>
        <end position="202"/>
    </location>
</feature>
<dbReference type="AlphaFoldDB" id="A0A372NMC6"/>